<dbReference type="SUPFAM" id="SSF53756">
    <property type="entry name" value="UDP-Glycosyltransferase/glycogen phosphorylase"/>
    <property type="match status" value="1"/>
</dbReference>
<dbReference type="CDD" id="cd03801">
    <property type="entry name" value="GT4_PimA-like"/>
    <property type="match status" value="1"/>
</dbReference>
<accession>A0A0W8G2J9</accession>
<dbReference type="Pfam" id="PF00534">
    <property type="entry name" value="Glycos_transf_1"/>
    <property type="match status" value="1"/>
</dbReference>
<reference evidence="2" key="1">
    <citation type="journal article" date="2015" name="Proc. Natl. Acad. Sci. U.S.A.">
        <title>Networks of energetic and metabolic interactions define dynamics in microbial communities.</title>
        <authorList>
            <person name="Embree M."/>
            <person name="Liu J.K."/>
            <person name="Al-Bassam M.M."/>
            <person name="Zengler K."/>
        </authorList>
    </citation>
    <scope>NUCLEOTIDE SEQUENCE</scope>
</reference>
<dbReference type="PANTHER" id="PTHR12526:SF630">
    <property type="entry name" value="GLYCOSYLTRANSFERASE"/>
    <property type="match status" value="1"/>
</dbReference>
<name>A0A0W8G2J9_9ZZZZ</name>
<dbReference type="PANTHER" id="PTHR12526">
    <property type="entry name" value="GLYCOSYLTRANSFERASE"/>
    <property type="match status" value="1"/>
</dbReference>
<dbReference type="InterPro" id="IPR001296">
    <property type="entry name" value="Glyco_trans_1"/>
</dbReference>
<evidence type="ECO:0000313" key="2">
    <source>
        <dbReference type="EMBL" id="KUG27198.1"/>
    </source>
</evidence>
<dbReference type="AlphaFoldDB" id="A0A0W8G2J9"/>
<feature type="domain" description="Glycosyl transferase family 1" evidence="1">
    <location>
        <begin position="226"/>
        <end position="387"/>
    </location>
</feature>
<dbReference type="GO" id="GO:0016757">
    <property type="term" value="F:glycosyltransferase activity"/>
    <property type="evidence" value="ECO:0007669"/>
    <property type="project" value="InterPro"/>
</dbReference>
<protein>
    <submittedName>
        <fullName evidence="2">Glycosyltransferase-like</fullName>
    </submittedName>
</protein>
<sequence length="429" mass="47053">MADQRPVLAMVLKGYPRISETFISNEIRLLEEMGLRIRIISMRRPRESFAHASVSRITAEVVYLPEMLSGNWGEFLRRNLRQFRSRPAAYLKAVARMLRQLVKTRRSASLKHLLQAGYLLQDPKSHPPAAHFHAHFAHSPGSVARYAAMLTGLPFSFTGHAKDVYTQNPASLAEKLRHAVFAVTCTGHNRDYLERLAAGRTPVHLVYHGIDLSLFTPGPPPPLEPPLRILSVARLTAKKGLPTVIRALGLLNEQGLDFTYDLIGEGEDRQKLEALAGYSGIATRVRFHGAMPHERVLDFYRTAHVFVLGCQVLQNGDRDGIPNVLVEAMAMGVPVAATAVSAVPELVADGETGLLVPPGDPEALARAVFRLVDDAALRDRIIPAARDKVLADFDNTVHTARLADIFREKAGNPPGIFAASQPRPTGAAP</sequence>
<dbReference type="Gene3D" id="3.40.50.2000">
    <property type="entry name" value="Glycogen Phosphorylase B"/>
    <property type="match status" value="2"/>
</dbReference>
<organism evidence="2">
    <name type="scientific">hydrocarbon metagenome</name>
    <dbReference type="NCBI Taxonomy" id="938273"/>
    <lineage>
        <taxon>unclassified sequences</taxon>
        <taxon>metagenomes</taxon>
        <taxon>ecological metagenomes</taxon>
    </lineage>
</organism>
<keyword evidence="2" id="KW-0808">Transferase</keyword>
<proteinExistence type="predicted"/>
<dbReference type="EMBL" id="LNQE01000353">
    <property type="protein sequence ID" value="KUG27198.1"/>
    <property type="molecule type" value="Genomic_DNA"/>
</dbReference>
<evidence type="ECO:0000259" key="1">
    <source>
        <dbReference type="Pfam" id="PF00534"/>
    </source>
</evidence>
<comment type="caution">
    <text evidence="2">The sequence shown here is derived from an EMBL/GenBank/DDBJ whole genome shotgun (WGS) entry which is preliminary data.</text>
</comment>
<gene>
    <name evidence="2" type="ORF">ASZ90_002961</name>
</gene>